<feature type="domain" description="HTH tetR-type" evidence="5">
    <location>
        <begin position="7"/>
        <end position="67"/>
    </location>
</feature>
<evidence type="ECO:0000256" key="4">
    <source>
        <dbReference type="PROSITE-ProRule" id="PRU00335"/>
    </source>
</evidence>
<feature type="DNA-binding region" description="H-T-H motif" evidence="4">
    <location>
        <begin position="30"/>
        <end position="49"/>
    </location>
</feature>
<keyword evidence="1" id="KW-0805">Transcription regulation</keyword>
<evidence type="ECO:0000256" key="3">
    <source>
        <dbReference type="ARBA" id="ARBA00023163"/>
    </source>
</evidence>
<dbReference type="PRINTS" id="PR00455">
    <property type="entry name" value="HTHTETR"/>
</dbReference>
<gene>
    <name evidence="6" type="primary">mmyR</name>
    <name evidence="6" type="ordered locus">SCP1.246</name>
</gene>
<dbReference type="GO" id="GO:0000976">
    <property type="term" value="F:transcription cis-regulatory region binding"/>
    <property type="evidence" value="ECO:0000318"/>
    <property type="project" value="GO_Central"/>
</dbReference>
<geneLocation type="plasmid" evidence="7">
    <name>SCP1</name>
</geneLocation>
<keyword evidence="7" id="KW-1185">Reference proteome</keyword>
<dbReference type="InterPro" id="IPR036271">
    <property type="entry name" value="Tet_transcr_reg_TetR-rel_C_sf"/>
</dbReference>
<keyword evidence="3" id="KW-0804">Transcription</keyword>
<evidence type="ECO:0000256" key="2">
    <source>
        <dbReference type="ARBA" id="ARBA00023125"/>
    </source>
</evidence>
<dbReference type="Pfam" id="PF00440">
    <property type="entry name" value="TetR_N"/>
    <property type="match status" value="1"/>
</dbReference>
<protein>
    <submittedName>
        <fullName evidence="6">2-Alkyl-4-hydroxymethylfuran-3-carboxylic acid-dependent transcriptional regulator (TetR-family), MmyR</fullName>
    </submittedName>
</protein>
<dbReference type="InterPro" id="IPR001647">
    <property type="entry name" value="HTH_TetR"/>
</dbReference>
<dbReference type="Proteomes" id="UP000001973">
    <property type="component" value="Plasmid SCP1"/>
</dbReference>
<dbReference type="HOGENOM" id="CLU_069356_8_1_11"/>
<dbReference type="KEGG" id="sco:SCP1.246"/>
<keyword evidence="2 4" id="KW-0238">DNA-binding</keyword>
<dbReference type="SUPFAM" id="SSF46689">
    <property type="entry name" value="Homeodomain-like"/>
    <property type="match status" value="1"/>
</dbReference>
<dbReference type="GO" id="GO:0006355">
    <property type="term" value="P:regulation of DNA-templated transcription"/>
    <property type="evidence" value="ECO:0000318"/>
    <property type="project" value="GO_Central"/>
</dbReference>
<organism evidence="6 7">
    <name type="scientific">Streptomyces coelicolor (strain ATCC BAA-471 / A3(2) / M145)</name>
    <dbReference type="NCBI Taxonomy" id="100226"/>
    <lineage>
        <taxon>Bacteria</taxon>
        <taxon>Bacillati</taxon>
        <taxon>Actinomycetota</taxon>
        <taxon>Actinomycetes</taxon>
        <taxon>Kitasatosporales</taxon>
        <taxon>Streptomycetaceae</taxon>
        <taxon>Streptomyces</taxon>
        <taxon>Streptomyces albidoflavus group</taxon>
    </lineage>
</organism>
<dbReference type="OrthoDB" id="3237195at2"/>
<dbReference type="SMR" id="Q7APH3"/>
<dbReference type="PhylomeDB" id="Q7APH3"/>
<reference evidence="6 7" key="3">
    <citation type="journal article" date="2008" name="Proc. Natl. Acad. Sci. U.S.A.">
        <title>2-Alkyl-4-hydroxymethylfuran-3-carboxylic acids, antibiotic production inducers discovered by Streptomyces coelicolor genome mining.</title>
        <authorList>
            <person name="Corre C."/>
            <person name="Song L."/>
            <person name="O'Rourke S."/>
            <person name="Chater K.F."/>
            <person name="Challis G.L."/>
        </authorList>
    </citation>
    <scope>NUCLEOTIDE SEQUENCE [LARGE SCALE GENOMIC DNA]</scope>
    <source>
        <strain evidence="7">ATCC BAA-471 / A3(2) / M145</strain>
    </source>
</reference>
<dbReference type="PATRIC" id="fig|100226.15.peg.8192"/>
<dbReference type="AlphaFoldDB" id="Q7APH3"/>
<reference evidence="6 7" key="4">
    <citation type="journal article" date="2009" name="Mol. Microbiol.">
        <title>Extracellular signalling, translational control, two repressors and an activator all contribute to the regulation of methylenomycin production in Streptomyces coelicolor.</title>
        <authorList>
            <person name="O'Rourke S."/>
            <person name="Wietzorrek A."/>
            <person name="Fowler K."/>
            <person name="Corre C."/>
            <person name="Challis G.L."/>
            <person name="Chater K.F."/>
        </authorList>
    </citation>
    <scope>NUCLEOTIDE SEQUENCE [LARGE SCALE GENOMIC DNA]</scope>
    <source>
        <strain evidence="7">ATCC BAA-471 / A3(2) / M145</strain>
    </source>
</reference>
<dbReference type="PANTHER" id="PTHR30055">
    <property type="entry name" value="HTH-TYPE TRANSCRIPTIONAL REGULATOR RUTR"/>
    <property type="match status" value="1"/>
</dbReference>
<dbReference type="InterPro" id="IPR009057">
    <property type="entry name" value="Homeodomain-like_sf"/>
</dbReference>
<dbReference type="SUPFAM" id="SSF48498">
    <property type="entry name" value="Tetracyclin repressor-like, C-terminal domain"/>
    <property type="match status" value="1"/>
</dbReference>
<reference evidence="6 7" key="1">
    <citation type="journal article" date="1998" name="J. Bacteriol.">
        <title>Cloning and physical mapping of the EcoRI fragments of the giant linear plasmid SCP1.</title>
        <authorList>
            <person name="Redenbach M."/>
            <person name="Ikeda K."/>
            <person name="Yamasaki M."/>
            <person name="Kinashi H."/>
        </authorList>
    </citation>
    <scope>NUCLEOTIDE SEQUENCE [LARGE SCALE GENOMIC DNA]</scope>
    <source>
        <strain evidence="7">ATCC BAA-471 / A3(2) / M145</strain>
    </source>
</reference>
<dbReference type="Gene3D" id="1.10.357.10">
    <property type="entry name" value="Tetracycline Repressor, domain 2"/>
    <property type="match status" value="1"/>
</dbReference>
<dbReference type="EMBL" id="AL589148">
    <property type="protein sequence ID" value="CAC36772.1"/>
    <property type="molecule type" value="Genomic_DNA"/>
</dbReference>
<dbReference type="InParanoid" id="Q7APH3"/>
<dbReference type="InterPro" id="IPR050109">
    <property type="entry name" value="HTH-type_TetR-like_transc_reg"/>
</dbReference>
<evidence type="ECO:0000313" key="7">
    <source>
        <dbReference type="Proteomes" id="UP000001973"/>
    </source>
</evidence>
<evidence type="ECO:0000259" key="5">
    <source>
        <dbReference type="PROSITE" id="PS50977"/>
    </source>
</evidence>
<dbReference type="PANTHER" id="PTHR30055:SF234">
    <property type="entry name" value="HTH-TYPE TRANSCRIPTIONAL REGULATOR BETI"/>
    <property type="match status" value="1"/>
</dbReference>
<accession>Q7APH3</accession>
<reference evidence="7" key="2">
    <citation type="journal article" date="2002" name="Nature">
        <title>Complete genome sequence of the model actinomycete Streptomyces coelicolor A3(2).</title>
        <authorList>
            <person name="Bentley S.D."/>
            <person name="Chater K.F."/>
            <person name="Cerdeno-Tarraga A.M."/>
            <person name="Challis G.L."/>
            <person name="Thomson N.R."/>
            <person name="James K.D."/>
            <person name="Harris D.E."/>
            <person name="Quail M.A."/>
            <person name="Kieser H."/>
            <person name="Harper D."/>
            <person name="Bateman A."/>
            <person name="Brown S."/>
            <person name="Chandra G."/>
            <person name="Chen C.W."/>
            <person name="Collins M."/>
            <person name="Cronin A."/>
            <person name="Fraser A."/>
            <person name="Goble A."/>
            <person name="Hidalgo J."/>
            <person name="Hornsby T."/>
            <person name="Howarth S."/>
            <person name="Huang C.H."/>
            <person name="Kieser T."/>
            <person name="Larke L."/>
            <person name="Murphy L."/>
            <person name="Oliver K."/>
            <person name="O'Neil S."/>
            <person name="Rabbinowitsch E."/>
            <person name="Rajandream M.A."/>
            <person name="Rutherford K."/>
            <person name="Rutter S."/>
            <person name="Seeger K."/>
            <person name="Saunders D."/>
            <person name="Sharp S."/>
            <person name="Squares R."/>
            <person name="Squares S."/>
            <person name="Taylor K."/>
            <person name="Warren T."/>
            <person name="Wietzorrek A."/>
            <person name="Woodward J."/>
            <person name="Barrell B.G."/>
            <person name="Parkhill J."/>
            <person name="Hopwood D.A."/>
        </authorList>
    </citation>
    <scope>NUCLEOTIDE SEQUENCE [LARGE SCALE GENOMIC DNA]</scope>
    <source>
        <strain evidence="7">ATCC BAA-471 / A3(2) / M145</strain>
    </source>
</reference>
<dbReference type="GeneID" id="91389347"/>
<name>Q7APH3_STRCO</name>
<dbReference type="STRING" id="100226.gene:17765756"/>
<dbReference type="GO" id="GO:0003700">
    <property type="term" value="F:DNA-binding transcription factor activity"/>
    <property type="evidence" value="ECO:0000318"/>
    <property type="project" value="GO_Central"/>
</dbReference>
<dbReference type="RefSeq" id="WP_011039548.1">
    <property type="nucleotide sequence ID" value="NC_003903.1"/>
</dbReference>
<evidence type="ECO:0000313" key="6">
    <source>
        <dbReference type="EMBL" id="CAC36772.1"/>
    </source>
</evidence>
<dbReference type="PROSITE" id="PS50977">
    <property type="entry name" value="HTH_TETR_2"/>
    <property type="match status" value="1"/>
</dbReference>
<sequence length="203" mass="21883">MKQARAMRTRDQVLDAAAEEFALHGYAGTNLATVAVRTGMTKGALYGHFPSKKALADELVSQSTETWNTIGRSIAETACAPETALRALVLAVSRQMKHDIRFRAALRLAADCTMPAGGAPDLLDRIRREMAAAARDTQQQQAPYSPLATQPPDVVVHLLLTVAYGLSFAAERGAPGRSPATTDKVWELLLTALQLEDISTCHN</sequence>
<evidence type="ECO:0000256" key="1">
    <source>
        <dbReference type="ARBA" id="ARBA00023015"/>
    </source>
</evidence>
<proteinExistence type="predicted"/>